<dbReference type="PROSITE" id="PS51462">
    <property type="entry name" value="NUDIX"/>
    <property type="match status" value="1"/>
</dbReference>
<evidence type="ECO:0000313" key="5">
    <source>
        <dbReference type="Proteomes" id="UP000282297"/>
    </source>
</evidence>
<dbReference type="RefSeq" id="WP_124784718.1">
    <property type="nucleotide sequence ID" value="NZ_CP034171.1"/>
</dbReference>
<dbReference type="SUPFAM" id="SSF55811">
    <property type="entry name" value="Nudix"/>
    <property type="match status" value="1"/>
</dbReference>
<proteinExistence type="predicted"/>
<dbReference type="InterPro" id="IPR020476">
    <property type="entry name" value="Nudix_hydrolase"/>
</dbReference>
<feature type="domain" description="Nudix hydrolase" evidence="3">
    <location>
        <begin position="66"/>
        <end position="195"/>
    </location>
</feature>
<dbReference type="GO" id="GO:0016787">
    <property type="term" value="F:hydrolase activity"/>
    <property type="evidence" value="ECO:0007669"/>
    <property type="project" value="UniProtKB-KW"/>
</dbReference>
<dbReference type="PRINTS" id="PR00502">
    <property type="entry name" value="NUDIXFAMILY"/>
</dbReference>
<dbReference type="EMBL" id="CP034171">
    <property type="protein sequence ID" value="AZI20520.1"/>
    <property type="molecule type" value="Genomic_DNA"/>
</dbReference>
<evidence type="ECO:0000256" key="2">
    <source>
        <dbReference type="ARBA" id="ARBA00022801"/>
    </source>
</evidence>
<dbReference type="AlphaFoldDB" id="A0A3G8WH53"/>
<dbReference type="CDD" id="cd03673">
    <property type="entry name" value="NUDIX_Ap6A_hydrolase"/>
    <property type="match status" value="1"/>
</dbReference>
<dbReference type="PANTHER" id="PTHR43046">
    <property type="entry name" value="GDP-MANNOSE MANNOSYL HYDROLASE"/>
    <property type="match status" value="1"/>
</dbReference>
<keyword evidence="2" id="KW-0378">Hydrolase</keyword>
<evidence type="ECO:0000256" key="1">
    <source>
        <dbReference type="ARBA" id="ARBA00001946"/>
    </source>
</evidence>
<dbReference type="Proteomes" id="UP000282297">
    <property type="component" value="Chromosome"/>
</dbReference>
<sequence>MYKVFVNEKKLTISKYPADIEKNLRYEGFATLEIAIDLLENTSCPQMNVYGEEIEEIWEDFTHMFRVVEAAGGIVSNKEGKILFIHRLGKWDLPKGKIEKDESLEQAALREVEEETALQELILEEFVNNTFHVYKERNGDRILKTTYWFKMSYVGEKDPIPQTEEGITEVSWKNQDEIQQEVFPKTFQNIKLILQTSGTVMDGEGEDSKENQ</sequence>
<dbReference type="Gene3D" id="3.90.79.10">
    <property type="entry name" value="Nucleoside Triphosphate Pyrophosphohydrolase"/>
    <property type="match status" value="1"/>
</dbReference>
<organism evidence="4 5">
    <name type="scientific">Chryseobacterium taklimakanense</name>
    <dbReference type="NCBI Taxonomy" id="536441"/>
    <lineage>
        <taxon>Bacteria</taxon>
        <taxon>Pseudomonadati</taxon>
        <taxon>Bacteroidota</taxon>
        <taxon>Flavobacteriia</taxon>
        <taxon>Flavobacteriales</taxon>
        <taxon>Weeksellaceae</taxon>
        <taxon>Chryseobacterium group</taxon>
        <taxon>Chryseobacterium</taxon>
    </lineage>
</organism>
<evidence type="ECO:0000259" key="3">
    <source>
        <dbReference type="PROSITE" id="PS51462"/>
    </source>
</evidence>
<dbReference type="PANTHER" id="PTHR43046:SF14">
    <property type="entry name" value="MUTT_NUDIX FAMILY PROTEIN"/>
    <property type="match status" value="1"/>
</dbReference>
<dbReference type="InterPro" id="IPR000086">
    <property type="entry name" value="NUDIX_hydrolase_dom"/>
</dbReference>
<gene>
    <name evidence="4" type="ORF">EIH08_07150</name>
</gene>
<accession>A0A3G8WH53</accession>
<reference evidence="5" key="1">
    <citation type="submission" date="2018-11" db="EMBL/GenBank/DDBJ databases">
        <title>Proposal to divide the Flavobacteriaceae and reorganize its genera based on Amino Acid Identity values calculated from whole genome sequences.</title>
        <authorList>
            <person name="Nicholson A.C."/>
            <person name="Gulvik C.A."/>
            <person name="Whitney A.M."/>
            <person name="Humrighouse B.W."/>
            <person name="Bell M."/>
            <person name="Holmes B."/>
            <person name="Steigerwalt A.B."/>
            <person name="Villarma A."/>
            <person name="Sheth M."/>
            <person name="Batra D."/>
            <person name="Pryor J."/>
            <person name="Bernardet J.-F."/>
            <person name="Hugo C."/>
            <person name="Kampfer P."/>
            <person name="Newman J.D."/>
            <person name="McQuiston J.R."/>
        </authorList>
    </citation>
    <scope>NUCLEOTIDE SEQUENCE [LARGE SCALE GENOMIC DNA]</scope>
    <source>
        <strain evidence="5">H4753</strain>
    </source>
</reference>
<name>A0A3G8WH53_9FLAO</name>
<comment type="cofactor">
    <cofactor evidence="1">
        <name>Mg(2+)</name>
        <dbReference type="ChEBI" id="CHEBI:18420"/>
    </cofactor>
</comment>
<protein>
    <submittedName>
        <fullName evidence="4">NUDIX domain-containing protein</fullName>
    </submittedName>
</protein>
<dbReference type="Pfam" id="PF00293">
    <property type="entry name" value="NUDIX"/>
    <property type="match status" value="1"/>
</dbReference>
<evidence type="ECO:0000313" key="4">
    <source>
        <dbReference type="EMBL" id="AZI20520.1"/>
    </source>
</evidence>
<dbReference type="InterPro" id="IPR015797">
    <property type="entry name" value="NUDIX_hydrolase-like_dom_sf"/>
</dbReference>